<accession>A0A0T6BHS3</accession>
<dbReference type="AlphaFoldDB" id="A0A0T6BHS3"/>
<evidence type="ECO:0000313" key="4">
    <source>
        <dbReference type="Proteomes" id="UP000051574"/>
    </source>
</evidence>
<feature type="chain" id="PRO_5006668684" description="Serine protease gd N-terminal domain-containing protein" evidence="1">
    <location>
        <begin position="20"/>
        <end position="130"/>
    </location>
</feature>
<dbReference type="Pfam" id="PF16030">
    <property type="entry name" value="GD_N"/>
    <property type="match status" value="1"/>
</dbReference>
<dbReference type="InterPro" id="IPR031986">
    <property type="entry name" value="GD_N"/>
</dbReference>
<keyword evidence="4" id="KW-1185">Reference proteome</keyword>
<sequence>MMKLLVATVLLSTLVLVNGQKSLCPDIFEYTTSGPGHWEGALKVVSEYKLHGTWIRLIFDKPVTDLEVQNNLLEVVSKEPNQILLKNNNLILLKGKPVKVLFKVSYSGNDVPSLVGYRLNARDICPPSDE</sequence>
<evidence type="ECO:0000259" key="2">
    <source>
        <dbReference type="Pfam" id="PF16030"/>
    </source>
</evidence>
<name>A0A0T6BHS3_9SCAR</name>
<reference evidence="3 4" key="1">
    <citation type="submission" date="2015-09" db="EMBL/GenBank/DDBJ databases">
        <title>Draft genome of the scarab beetle Oryctes borbonicus.</title>
        <authorList>
            <person name="Meyer J.M."/>
            <person name="Markov G.V."/>
            <person name="Baskaran P."/>
            <person name="Herrmann M."/>
            <person name="Sommer R.J."/>
            <person name="Roedelsperger C."/>
        </authorList>
    </citation>
    <scope>NUCLEOTIDE SEQUENCE [LARGE SCALE GENOMIC DNA]</scope>
    <source>
        <strain evidence="3">OB123</strain>
        <tissue evidence="3">Whole animal</tissue>
    </source>
</reference>
<evidence type="ECO:0000256" key="1">
    <source>
        <dbReference type="SAM" id="SignalP"/>
    </source>
</evidence>
<feature type="domain" description="Serine protease gd N-terminal" evidence="2">
    <location>
        <begin position="23"/>
        <end position="128"/>
    </location>
</feature>
<keyword evidence="1" id="KW-0732">Signal</keyword>
<comment type="caution">
    <text evidence="3">The sequence shown here is derived from an EMBL/GenBank/DDBJ whole genome shotgun (WGS) entry which is preliminary data.</text>
</comment>
<protein>
    <recommendedName>
        <fullName evidence="2">Serine protease gd N-terminal domain-containing protein</fullName>
    </recommendedName>
</protein>
<dbReference type="Proteomes" id="UP000051574">
    <property type="component" value="Unassembled WGS sequence"/>
</dbReference>
<organism evidence="3 4">
    <name type="scientific">Oryctes borbonicus</name>
    <dbReference type="NCBI Taxonomy" id="1629725"/>
    <lineage>
        <taxon>Eukaryota</taxon>
        <taxon>Metazoa</taxon>
        <taxon>Ecdysozoa</taxon>
        <taxon>Arthropoda</taxon>
        <taxon>Hexapoda</taxon>
        <taxon>Insecta</taxon>
        <taxon>Pterygota</taxon>
        <taxon>Neoptera</taxon>
        <taxon>Endopterygota</taxon>
        <taxon>Coleoptera</taxon>
        <taxon>Polyphaga</taxon>
        <taxon>Scarabaeiformia</taxon>
        <taxon>Scarabaeidae</taxon>
        <taxon>Dynastinae</taxon>
        <taxon>Oryctes</taxon>
    </lineage>
</organism>
<feature type="signal peptide" evidence="1">
    <location>
        <begin position="1"/>
        <end position="19"/>
    </location>
</feature>
<proteinExistence type="predicted"/>
<dbReference type="OrthoDB" id="6147874at2759"/>
<evidence type="ECO:0000313" key="3">
    <source>
        <dbReference type="EMBL" id="KRT86898.1"/>
    </source>
</evidence>
<gene>
    <name evidence="3" type="ORF">AMK59_356</name>
</gene>
<dbReference type="EMBL" id="LJIG01000042">
    <property type="protein sequence ID" value="KRT86898.1"/>
    <property type="molecule type" value="Genomic_DNA"/>
</dbReference>